<dbReference type="GO" id="GO:0050660">
    <property type="term" value="F:flavin adenine dinucleotide binding"/>
    <property type="evidence" value="ECO:0007669"/>
    <property type="project" value="TreeGrafter"/>
</dbReference>
<dbReference type="Pfam" id="PF13738">
    <property type="entry name" value="Pyr_redox_3"/>
    <property type="match status" value="1"/>
</dbReference>
<dbReference type="SUPFAM" id="SSF51905">
    <property type="entry name" value="FAD/NAD(P)-binding domain"/>
    <property type="match status" value="2"/>
</dbReference>
<organism evidence="2 3">
    <name type="scientific">Methylophaga lonarensis MPL</name>
    <dbReference type="NCBI Taxonomy" id="1286106"/>
    <lineage>
        <taxon>Bacteria</taxon>
        <taxon>Pseudomonadati</taxon>
        <taxon>Pseudomonadota</taxon>
        <taxon>Gammaproteobacteria</taxon>
        <taxon>Thiotrichales</taxon>
        <taxon>Piscirickettsiaceae</taxon>
        <taxon>Methylophaga</taxon>
    </lineage>
</organism>
<dbReference type="PANTHER" id="PTHR43539:SF89">
    <property type="entry name" value="NAD(P)-BINDING DOMAIN-CONTAINING PROTEIN"/>
    <property type="match status" value="1"/>
</dbReference>
<dbReference type="Proteomes" id="UP000012019">
    <property type="component" value="Unassembled WGS sequence"/>
</dbReference>
<evidence type="ECO:0000256" key="1">
    <source>
        <dbReference type="ARBA" id="ARBA00023002"/>
    </source>
</evidence>
<keyword evidence="3" id="KW-1185">Reference proteome</keyword>
<dbReference type="eggNOG" id="COG2072">
    <property type="taxonomic scope" value="Bacteria"/>
</dbReference>
<reference evidence="2 3" key="1">
    <citation type="journal article" date="2013" name="Genome Announc.">
        <title>Draft Genome Sequence of Methylophaga lonarensis MPLT, a Haloalkaliphilic (Non-Methane-Utilizing) Methylotroph.</title>
        <authorList>
            <person name="Shetty S.A."/>
            <person name="Marathe N.P."/>
            <person name="Munot H."/>
            <person name="Antony C.P."/>
            <person name="Dhotre D.P."/>
            <person name="Murrell J.C."/>
            <person name="Shouche Y.S."/>
        </authorList>
    </citation>
    <scope>NUCLEOTIDE SEQUENCE [LARGE SCALE GENOMIC DNA]</scope>
    <source>
        <strain evidence="2 3">MPL</strain>
    </source>
</reference>
<accession>M7NXB3</accession>
<dbReference type="Gene3D" id="3.50.50.60">
    <property type="entry name" value="FAD/NAD(P)-binding domain"/>
    <property type="match status" value="2"/>
</dbReference>
<dbReference type="AlphaFoldDB" id="M7NXB3"/>
<sequence length="377" mass="41432">MEQSKPDYDVVIVGAGAAGIGMALTLQKIPGLNFIVLDSGRIGESFHRWPAQTRFITPSFHSNPFGLADLNSITAASSPAVFANAEHLSGAQYAAYLASLVSQHKVPVQTHCKVHHVSADKAQGFLLETANGQIHSRFLIWATGEFQFPDLTPFPGANYCPHYAQVSDWSDFRTGHYTVIGGYESGIDASVNLIKSGCDVRLLVRQTSWDSHNSDDPSICLSPYTRERLHQALLSERLDVCFDVDVTQVAANEDGQFRITARDGRHWQTTQAPILATGFINGGGARQIAELWAWSDEGDLLVSEADESTRTPGLFLVGPQLRQEERIYCFIYKFRQRFAALGTSLAQCLQLDARALQGDNMPWGPFGNNECCGDCEC</sequence>
<gene>
    <name evidence="2" type="ORF">MPL1_13013</name>
</gene>
<dbReference type="RefSeq" id="WP_009727537.1">
    <property type="nucleotide sequence ID" value="NZ_APHR01000082.1"/>
</dbReference>
<dbReference type="InterPro" id="IPR050982">
    <property type="entry name" value="Auxin_biosynth/cation_transpt"/>
</dbReference>
<dbReference type="PRINTS" id="PR00368">
    <property type="entry name" value="FADPNR"/>
</dbReference>
<dbReference type="STRING" id="1286106.MPL1_13013"/>
<dbReference type="InterPro" id="IPR036188">
    <property type="entry name" value="FAD/NAD-bd_sf"/>
</dbReference>
<evidence type="ECO:0000313" key="2">
    <source>
        <dbReference type="EMBL" id="EMR11932.1"/>
    </source>
</evidence>
<dbReference type="OrthoDB" id="178899at2"/>
<evidence type="ECO:0000313" key="3">
    <source>
        <dbReference type="Proteomes" id="UP000012019"/>
    </source>
</evidence>
<keyword evidence="1" id="KW-0560">Oxidoreductase</keyword>
<dbReference type="GO" id="GO:0004497">
    <property type="term" value="F:monooxygenase activity"/>
    <property type="evidence" value="ECO:0007669"/>
    <property type="project" value="TreeGrafter"/>
</dbReference>
<dbReference type="PANTHER" id="PTHR43539">
    <property type="entry name" value="FLAVIN-BINDING MONOOXYGENASE-LIKE PROTEIN (AFU_ORTHOLOGUE AFUA_4G09220)"/>
    <property type="match status" value="1"/>
</dbReference>
<dbReference type="PATRIC" id="fig|1286106.3.peg.2596"/>
<protein>
    <submittedName>
        <fullName evidence="2">Thioredoxin reductase</fullName>
    </submittedName>
</protein>
<dbReference type="EMBL" id="APHR01000082">
    <property type="protein sequence ID" value="EMR11932.1"/>
    <property type="molecule type" value="Genomic_DNA"/>
</dbReference>
<proteinExistence type="predicted"/>
<comment type="caution">
    <text evidence="2">The sequence shown here is derived from an EMBL/GenBank/DDBJ whole genome shotgun (WGS) entry which is preliminary data.</text>
</comment>
<name>M7NXB3_9GAMM</name>